<dbReference type="EMBL" id="CP000453">
    <property type="protein sequence ID" value="ABI56841.1"/>
    <property type="molecule type" value="Genomic_DNA"/>
</dbReference>
<dbReference type="RefSeq" id="WP_011629236.1">
    <property type="nucleotide sequence ID" value="NC_008340.1"/>
</dbReference>
<reference evidence="2" key="1">
    <citation type="submission" date="2006-08" db="EMBL/GenBank/DDBJ databases">
        <title>Complete sequence of Alkalilimnicola ehrilichei MLHE-1.</title>
        <authorList>
            <person name="Copeland A."/>
            <person name="Lucas S."/>
            <person name="Lapidus A."/>
            <person name="Barry K."/>
            <person name="Detter J.C."/>
            <person name="Glavina del Rio T."/>
            <person name="Hammon N."/>
            <person name="Israni S."/>
            <person name="Dalin E."/>
            <person name="Tice H."/>
            <person name="Pitluck S."/>
            <person name="Sims D."/>
            <person name="Brettin T."/>
            <person name="Bruce D."/>
            <person name="Han C."/>
            <person name="Tapia R."/>
            <person name="Gilna P."/>
            <person name="Schmutz J."/>
            <person name="Larimer F."/>
            <person name="Land M."/>
            <person name="Hauser L."/>
            <person name="Kyrpides N."/>
            <person name="Mikhailova N."/>
            <person name="Oremland R.S."/>
            <person name="Hoeft S.E."/>
            <person name="Switzer-Blum J."/>
            <person name="Kulp T."/>
            <person name="King G."/>
            <person name="Tabita R."/>
            <person name="Witte B."/>
            <person name="Santini J.M."/>
            <person name="Basu P."/>
            <person name="Hollibaugh J.T."/>
            <person name="Xie G."/>
            <person name="Stolz J.F."/>
            <person name="Richardson P."/>
        </authorList>
    </citation>
    <scope>NUCLEOTIDE SEQUENCE [LARGE SCALE GENOMIC DNA]</scope>
    <source>
        <strain evidence="2">ATCC BAA-1101 / DSM 17681 / MLHE-1</strain>
    </source>
</reference>
<gene>
    <name evidence="1" type="ordered locus">Mlg_1492</name>
</gene>
<protein>
    <submittedName>
        <fullName evidence="1">Uncharacterized protein</fullName>
    </submittedName>
</protein>
<evidence type="ECO:0000313" key="2">
    <source>
        <dbReference type="Proteomes" id="UP000001962"/>
    </source>
</evidence>
<sequence length="55" mass="6511">MKTGKEDRISEITLKRLTLEELQALAKRVEDELETRAFAESMEAQVRLFMRRRDA</sequence>
<dbReference type="AlphaFoldDB" id="Q0A8J6"/>
<dbReference type="KEGG" id="aeh:Mlg_1492"/>
<name>Q0A8J6_ALKEH</name>
<accession>Q0A8J6</accession>
<proteinExistence type="predicted"/>
<evidence type="ECO:0000313" key="1">
    <source>
        <dbReference type="EMBL" id="ABI56841.1"/>
    </source>
</evidence>
<keyword evidence="2" id="KW-1185">Reference proteome</keyword>
<dbReference type="Proteomes" id="UP000001962">
    <property type="component" value="Chromosome"/>
</dbReference>
<dbReference type="HOGENOM" id="CLU_3021627_0_0_6"/>
<organism evidence="1 2">
    <name type="scientific">Alkalilimnicola ehrlichii (strain ATCC BAA-1101 / DSM 17681 / MLHE-1)</name>
    <dbReference type="NCBI Taxonomy" id="187272"/>
    <lineage>
        <taxon>Bacteria</taxon>
        <taxon>Pseudomonadati</taxon>
        <taxon>Pseudomonadota</taxon>
        <taxon>Gammaproteobacteria</taxon>
        <taxon>Chromatiales</taxon>
        <taxon>Ectothiorhodospiraceae</taxon>
        <taxon>Alkalilimnicola</taxon>
    </lineage>
</organism>